<dbReference type="PANTHER" id="PTHR35332:SF2">
    <property type="entry name" value="REGULATION OF ENOLASE PROTEIN 1"/>
    <property type="match status" value="1"/>
</dbReference>
<dbReference type="RefSeq" id="WP_209556499.1">
    <property type="nucleotide sequence ID" value="NZ_JAEDXU010000002.1"/>
</dbReference>
<proteinExistence type="predicted"/>
<dbReference type="Proteomes" id="UP000673375">
    <property type="component" value="Unassembled WGS sequence"/>
</dbReference>
<dbReference type="Pfam" id="PF07081">
    <property type="entry name" value="DUF1349"/>
    <property type="match status" value="1"/>
</dbReference>
<evidence type="ECO:0000313" key="1">
    <source>
        <dbReference type="EMBL" id="MBP1045712.1"/>
    </source>
</evidence>
<dbReference type="SUPFAM" id="SSF49899">
    <property type="entry name" value="Concanavalin A-like lectins/glucanases"/>
    <property type="match status" value="1"/>
</dbReference>
<dbReference type="PANTHER" id="PTHR35332">
    <property type="entry name" value="REGULATION OF ENOLASE PROTEIN 1"/>
    <property type="match status" value="1"/>
</dbReference>
<dbReference type="EMBL" id="JAEDXU010000002">
    <property type="protein sequence ID" value="MBP1045712.1"/>
    <property type="molecule type" value="Genomic_DNA"/>
</dbReference>
<protein>
    <submittedName>
        <fullName evidence="1">DUF1349 domain-containing protein</fullName>
    </submittedName>
</protein>
<evidence type="ECO:0000313" key="2">
    <source>
        <dbReference type="Proteomes" id="UP000673375"/>
    </source>
</evidence>
<dbReference type="Gene3D" id="2.60.120.200">
    <property type="match status" value="1"/>
</dbReference>
<keyword evidence="2" id="KW-1185">Reference proteome</keyword>
<dbReference type="InterPro" id="IPR013320">
    <property type="entry name" value="ConA-like_dom_sf"/>
</dbReference>
<dbReference type="InterPro" id="IPR009784">
    <property type="entry name" value="DUF1349"/>
</dbReference>
<accession>A0ABS4CIG4</accession>
<reference evidence="1 2" key="1">
    <citation type="submission" date="2020-12" db="EMBL/GenBank/DDBJ databases">
        <title>Vagococcus allomyrinae sp. nov. and Enterococcus lavae sp. nov., isolated from the larvae of Allomyrina dichotoma.</title>
        <authorList>
            <person name="Lee S.D."/>
        </authorList>
    </citation>
    <scope>NUCLEOTIDE SEQUENCE [LARGE SCALE GENOMIC DNA]</scope>
    <source>
        <strain evidence="1 2">BWM-S5</strain>
    </source>
</reference>
<name>A0ABS4CIG4_9ENTE</name>
<comment type="caution">
    <text evidence="1">The sequence shown here is derived from an EMBL/GenBank/DDBJ whole genome shotgun (WGS) entry which is preliminary data.</text>
</comment>
<sequence>MIVVDTHEFHWQFKSSCVAKGNQLEIDATEKSDYFIDPASGKKSINAPFLYTEIVGDFTVNAKVSTDFKDVYDACTLLFWDHEQLWGKLCFEYTDIGANAVVSVVTQGTSDDANGQSITTSHVWLQISRQGQLFSMHYSLNGRDYRMVRYFSLPCSEKLKVGFSAQSPLGNGGTAKFKEITIRNSSLTDMRAGS</sequence>
<gene>
    <name evidence="1" type="ORF">I6N96_05430</name>
</gene>
<organism evidence="1 2">
    <name type="scientific">Enterococcus larvae</name>
    <dbReference type="NCBI Taxonomy" id="2794352"/>
    <lineage>
        <taxon>Bacteria</taxon>
        <taxon>Bacillati</taxon>
        <taxon>Bacillota</taxon>
        <taxon>Bacilli</taxon>
        <taxon>Lactobacillales</taxon>
        <taxon>Enterococcaceae</taxon>
        <taxon>Enterococcus</taxon>
    </lineage>
</organism>